<gene>
    <name evidence="1" type="ORF">CR513_31883</name>
</gene>
<sequence>ISAGVGRYLQILPYSAGVGRYLQILPYSNEREIQTITKGDCSIAEYFARIQVIVDVLLSIGDAIIQYCTEPCDIFEVESMLLVHESKLEKIKKVSHQPAQDQNHESQQYSNASSEVAVVKVVVLVDSHLFNAKYAIKMVMMQVSNISIMQISTLLPGLGLIHGHHPLLQVCLRPCSNLHLTLTQHLRNNSKLTLPTQNLLKIKFAGAISGTLLHVQLILLHVQLIMSQIT</sequence>
<name>A0A371G8P0_MUCPR</name>
<evidence type="ECO:0000313" key="1">
    <source>
        <dbReference type="EMBL" id="RDX86743.1"/>
    </source>
</evidence>
<reference evidence="1" key="1">
    <citation type="submission" date="2018-05" db="EMBL/GenBank/DDBJ databases">
        <title>Draft genome of Mucuna pruriens seed.</title>
        <authorList>
            <person name="Nnadi N.E."/>
            <person name="Vos R."/>
            <person name="Hasami M.H."/>
            <person name="Devisetty U.K."/>
            <person name="Aguiy J.C."/>
        </authorList>
    </citation>
    <scope>NUCLEOTIDE SEQUENCE [LARGE SCALE GENOMIC DNA]</scope>
    <source>
        <strain evidence="1">JCA_2017</strain>
    </source>
</reference>
<comment type="caution">
    <text evidence="1">The sequence shown here is derived from an EMBL/GenBank/DDBJ whole genome shotgun (WGS) entry which is preliminary data.</text>
</comment>
<proteinExistence type="predicted"/>
<feature type="non-terminal residue" evidence="1">
    <location>
        <position position="1"/>
    </location>
</feature>
<accession>A0A371G8P0</accession>
<organism evidence="1 2">
    <name type="scientific">Mucuna pruriens</name>
    <name type="common">Velvet bean</name>
    <name type="synonym">Dolichos pruriens</name>
    <dbReference type="NCBI Taxonomy" id="157652"/>
    <lineage>
        <taxon>Eukaryota</taxon>
        <taxon>Viridiplantae</taxon>
        <taxon>Streptophyta</taxon>
        <taxon>Embryophyta</taxon>
        <taxon>Tracheophyta</taxon>
        <taxon>Spermatophyta</taxon>
        <taxon>Magnoliopsida</taxon>
        <taxon>eudicotyledons</taxon>
        <taxon>Gunneridae</taxon>
        <taxon>Pentapetalae</taxon>
        <taxon>rosids</taxon>
        <taxon>fabids</taxon>
        <taxon>Fabales</taxon>
        <taxon>Fabaceae</taxon>
        <taxon>Papilionoideae</taxon>
        <taxon>50 kb inversion clade</taxon>
        <taxon>NPAAA clade</taxon>
        <taxon>indigoferoid/millettioid clade</taxon>
        <taxon>Phaseoleae</taxon>
        <taxon>Mucuna</taxon>
    </lineage>
</organism>
<protein>
    <submittedName>
        <fullName evidence="1">Uncharacterized protein</fullName>
    </submittedName>
</protein>
<keyword evidence="2" id="KW-1185">Reference proteome</keyword>
<dbReference type="AlphaFoldDB" id="A0A371G8P0"/>
<evidence type="ECO:0000313" key="2">
    <source>
        <dbReference type="Proteomes" id="UP000257109"/>
    </source>
</evidence>
<dbReference type="Proteomes" id="UP000257109">
    <property type="component" value="Unassembled WGS sequence"/>
</dbReference>
<dbReference type="EMBL" id="QJKJ01006431">
    <property type="protein sequence ID" value="RDX86743.1"/>
    <property type="molecule type" value="Genomic_DNA"/>
</dbReference>